<sequence length="901" mass="98887">MLCRAKPPQPRPPRAVAMGRNAQDSRCRPLRSRAHSDRRPGFSLHRGEPPRVPPRLTAPTRVAKAPACRASRGQQSGPRVLGPRSLPARRPRKGSERPRRSRRPPSRRRARRSPKTPRSTSAPGCWRPTSPSSARARATSTFPRSSPGRARTGSPTPRPPRPKSPRPVRGPGGTGGRQRAEQGWGRRDNLPPLHPVPDEQRLSASCSLNSLESKYVFFRPTIQVELEQEDGKAVKEVYIRGWKLENRILGIFSICLPSLSQLQAINLWKVGLTDETLTTFITLLPSCSPTLRKVSLEGNPLPKQSYHKLMAMDSTLAHLSLRNNNIDDHGAQLLGQALSTLHGSNRTLVTLNLAFNYIGDEGAGHLADGLRLNRSLLWLNLAHNCVRDKGALRLAEVLRPFELTHPEVVERRRLLLEKAEQELSRSPTSSRQADAKTERGQPHMGAVSSVALVEKMQSMKTLKGLIKKKEKPGVGVHGTAGWTRGPSKTSGGRGRKEATGPRGPPRLGCPHWLPMPWRWGFHPTLHRKWSRRSRPHKEPLRKKTPQSQARGVSADTPAWRREKQWAARRRLWPGHLLGVVLLMPLWALPLPHSEDAESQTWWLPSLLQLGPQSWVPKALSSDEEPAYLAGGPCSVNPHPKSDSLTSPVLPGNLGGSQGLHYAFWLLSGHRGKRPRAEAEQGKGGQGREQGEAQHPLGTRAAGCRSYRDDQPPPGAHGAPRREGFHAWEQGPFAPQSPPKPNHRGGAGGLPHSSAVPGAVLQVQECVQEPSGAAMAVPGEKLLQPTVSHVHHDPGALAAEGPHQDQAWGRGGPAFLALAPPPSLRLWATDMSCCHHLWAAPGQTSDQEVCCCTFLWVLEKFASELRVTSGHDLFTSLVRNDPNHLPVQPLRASWLGNCPSAS</sequence>
<dbReference type="InterPro" id="IPR001611">
    <property type="entry name" value="Leu-rich_rpt"/>
</dbReference>
<dbReference type="SMART" id="SM00368">
    <property type="entry name" value="LRR_RI"/>
    <property type="match status" value="3"/>
</dbReference>
<dbReference type="PANTHER" id="PTHR46984:SF1">
    <property type="entry name" value="LEUCINE-RICH REPEAT-CONTAINING PROTEIN 71"/>
    <property type="match status" value="1"/>
</dbReference>
<feature type="compositionally biased region" description="Low complexity" evidence="1">
    <location>
        <begin position="116"/>
        <end position="155"/>
    </location>
</feature>
<gene>
    <name evidence="3" type="primary">Lrrc71</name>
</gene>
<dbReference type="RefSeq" id="XP_021105029.1">
    <property type="nucleotide sequence ID" value="XM_021249370.1"/>
</dbReference>
<evidence type="ECO:0000313" key="2">
    <source>
        <dbReference type="Proteomes" id="UP000694906"/>
    </source>
</evidence>
<name>A0AAX6S998_HETGA</name>
<feature type="compositionally biased region" description="Basic residues" evidence="1">
    <location>
        <begin position="99"/>
        <end position="115"/>
    </location>
</feature>
<feature type="compositionally biased region" description="Basic and acidic residues" evidence="1">
    <location>
        <begin position="178"/>
        <end position="189"/>
    </location>
</feature>
<protein>
    <submittedName>
        <fullName evidence="3">Leucine-rich repeat-containing protein 71 isoform X1</fullName>
    </submittedName>
</protein>
<dbReference type="InterPro" id="IPR053040">
    <property type="entry name" value="LRR-containing_protein_71"/>
</dbReference>
<accession>A0AAX6S998</accession>
<feature type="compositionally biased region" description="Basic residues" evidence="1">
    <location>
        <begin position="529"/>
        <end position="544"/>
    </location>
</feature>
<feature type="region of interest" description="Disordered" evidence="1">
    <location>
        <begin position="529"/>
        <end position="559"/>
    </location>
</feature>
<dbReference type="CTD" id="149499"/>
<feature type="region of interest" description="Disordered" evidence="1">
    <location>
        <begin position="672"/>
        <end position="753"/>
    </location>
</feature>
<dbReference type="Gene3D" id="3.80.10.10">
    <property type="entry name" value="Ribonuclease Inhibitor"/>
    <property type="match status" value="1"/>
</dbReference>
<dbReference type="InterPro" id="IPR032675">
    <property type="entry name" value="LRR_dom_sf"/>
</dbReference>
<feature type="region of interest" description="Disordered" evidence="1">
    <location>
        <begin position="471"/>
        <end position="509"/>
    </location>
</feature>
<reference evidence="3" key="1">
    <citation type="submission" date="2025-08" db="UniProtKB">
        <authorList>
            <consortium name="RefSeq"/>
        </authorList>
    </citation>
    <scope>IDENTIFICATION</scope>
</reference>
<feature type="region of interest" description="Disordered" evidence="1">
    <location>
        <begin position="420"/>
        <end position="445"/>
    </location>
</feature>
<dbReference type="Proteomes" id="UP000694906">
    <property type="component" value="Unplaced"/>
</dbReference>
<dbReference type="PANTHER" id="PTHR46984">
    <property type="entry name" value="LEUCINE-RICH REPEAT-CONTAINING PROTEIN 71"/>
    <property type="match status" value="1"/>
</dbReference>
<dbReference type="GeneID" id="101726527"/>
<keyword evidence="2" id="KW-1185">Reference proteome</keyword>
<dbReference type="Pfam" id="PF13516">
    <property type="entry name" value="LRR_6"/>
    <property type="match status" value="3"/>
</dbReference>
<evidence type="ECO:0000313" key="3">
    <source>
        <dbReference type="RefSeq" id="XP_021105029.1"/>
    </source>
</evidence>
<dbReference type="SUPFAM" id="SSF52047">
    <property type="entry name" value="RNI-like"/>
    <property type="match status" value="1"/>
</dbReference>
<feature type="compositionally biased region" description="Basic and acidic residues" evidence="1">
    <location>
        <begin position="34"/>
        <end position="49"/>
    </location>
</feature>
<dbReference type="AlphaFoldDB" id="A0AAX6S998"/>
<organism evidence="2 3">
    <name type="scientific">Heterocephalus glaber</name>
    <name type="common">Naked mole rat</name>
    <dbReference type="NCBI Taxonomy" id="10181"/>
    <lineage>
        <taxon>Eukaryota</taxon>
        <taxon>Metazoa</taxon>
        <taxon>Chordata</taxon>
        <taxon>Craniata</taxon>
        <taxon>Vertebrata</taxon>
        <taxon>Euteleostomi</taxon>
        <taxon>Mammalia</taxon>
        <taxon>Eutheria</taxon>
        <taxon>Euarchontoglires</taxon>
        <taxon>Glires</taxon>
        <taxon>Rodentia</taxon>
        <taxon>Hystricomorpha</taxon>
        <taxon>Bathyergidae</taxon>
        <taxon>Heterocephalus</taxon>
    </lineage>
</organism>
<evidence type="ECO:0000256" key="1">
    <source>
        <dbReference type="SAM" id="MobiDB-lite"/>
    </source>
</evidence>
<feature type="region of interest" description="Disordered" evidence="1">
    <location>
        <begin position="1"/>
        <end position="198"/>
    </location>
</feature>
<feature type="region of interest" description="Disordered" evidence="1">
    <location>
        <begin position="630"/>
        <end position="649"/>
    </location>
</feature>
<proteinExistence type="predicted"/>